<keyword evidence="2" id="KW-1185">Reference proteome</keyword>
<reference evidence="1" key="1">
    <citation type="submission" date="2018-11" db="EMBL/GenBank/DDBJ databases">
        <authorList>
            <person name="Grassa J C."/>
        </authorList>
    </citation>
    <scope>NUCLEOTIDE SEQUENCE [LARGE SCALE GENOMIC DNA]</scope>
</reference>
<dbReference type="AlphaFoldDB" id="A0A803PTI8"/>
<dbReference type="PANTHER" id="PTHR46148:SF57">
    <property type="entry name" value="OS12G0499874 PROTEIN"/>
    <property type="match status" value="1"/>
</dbReference>
<evidence type="ECO:0000313" key="2">
    <source>
        <dbReference type="Proteomes" id="UP000596661"/>
    </source>
</evidence>
<dbReference type="PANTHER" id="PTHR46148">
    <property type="entry name" value="CHROMO DOMAIN-CONTAINING PROTEIN"/>
    <property type="match status" value="1"/>
</dbReference>
<gene>
    <name evidence="1" type="primary">LOC115720240</name>
</gene>
<organism evidence="1 2">
    <name type="scientific">Cannabis sativa</name>
    <name type="common">Hemp</name>
    <name type="synonym">Marijuana</name>
    <dbReference type="NCBI Taxonomy" id="3483"/>
    <lineage>
        <taxon>Eukaryota</taxon>
        <taxon>Viridiplantae</taxon>
        <taxon>Streptophyta</taxon>
        <taxon>Embryophyta</taxon>
        <taxon>Tracheophyta</taxon>
        <taxon>Spermatophyta</taxon>
        <taxon>Magnoliopsida</taxon>
        <taxon>eudicotyledons</taxon>
        <taxon>Gunneridae</taxon>
        <taxon>Pentapetalae</taxon>
        <taxon>rosids</taxon>
        <taxon>fabids</taxon>
        <taxon>Rosales</taxon>
        <taxon>Cannabaceae</taxon>
        <taxon>Cannabis</taxon>
    </lineage>
</organism>
<dbReference type="Gramene" id="evm.model.06.1208">
    <property type="protein sequence ID" value="cds.evm.model.06.1208"/>
    <property type="gene ID" value="evm.TU.06.1208"/>
</dbReference>
<name>A0A803PTI8_CANSA</name>
<evidence type="ECO:0000313" key="1">
    <source>
        <dbReference type="EnsemblPlants" id="cds.evm.model.06.1208"/>
    </source>
</evidence>
<sequence>MAPYDALYGRPCRLPLRWEKLDQHVTIGPKIITSTDEKIKGIQEQLKVIQSRQKTYVELHQREVELDVSDYVFLKVTPIRVVTRFEVKDVTYEEQPVRISARKLKSLRNREIPIVKILWQNNREDNAT</sequence>
<reference evidence="1" key="2">
    <citation type="submission" date="2021-03" db="UniProtKB">
        <authorList>
            <consortium name="EnsemblPlants"/>
        </authorList>
    </citation>
    <scope>IDENTIFICATION</scope>
</reference>
<dbReference type="Proteomes" id="UP000596661">
    <property type="component" value="Chromosome 6"/>
</dbReference>
<accession>A0A803PTI8</accession>
<protein>
    <submittedName>
        <fullName evidence="1">Uncharacterized protein</fullName>
    </submittedName>
</protein>
<dbReference type="EMBL" id="UZAU01000598">
    <property type="status" value="NOT_ANNOTATED_CDS"/>
    <property type="molecule type" value="Genomic_DNA"/>
</dbReference>
<proteinExistence type="predicted"/>
<dbReference type="OMA" id="QGYANTR"/>
<dbReference type="EnsemblPlants" id="evm.model.06.1208">
    <property type="protein sequence ID" value="cds.evm.model.06.1208"/>
    <property type="gene ID" value="evm.TU.06.1208"/>
</dbReference>